<dbReference type="Pfam" id="PF12836">
    <property type="entry name" value="HHH_3"/>
    <property type="match status" value="1"/>
</dbReference>
<feature type="domain" description="Helix-hairpin-helix DNA-binding motif class 1" evidence="3">
    <location>
        <begin position="195"/>
        <end position="214"/>
    </location>
</feature>
<keyword evidence="2" id="KW-0732">Signal</keyword>
<dbReference type="InterPro" id="IPR010994">
    <property type="entry name" value="RuvA_2-like"/>
</dbReference>
<dbReference type="InterPro" id="IPR003583">
    <property type="entry name" value="Hlx-hairpin-Hlx_DNA-bd_motif"/>
</dbReference>
<reference evidence="4" key="1">
    <citation type="journal article" date="2021" name="PeerJ">
        <title>Extensive microbial diversity within the chicken gut microbiome revealed by metagenomics and culture.</title>
        <authorList>
            <person name="Gilroy R."/>
            <person name="Ravi A."/>
            <person name="Getino M."/>
            <person name="Pursley I."/>
            <person name="Horton D.L."/>
            <person name="Alikhan N.F."/>
            <person name="Baker D."/>
            <person name="Gharbi K."/>
            <person name="Hall N."/>
            <person name="Watson M."/>
            <person name="Adriaenssens E.M."/>
            <person name="Foster-Nyarko E."/>
            <person name="Jarju S."/>
            <person name="Secka A."/>
            <person name="Antonio M."/>
            <person name="Oren A."/>
            <person name="Chaudhuri R.R."/>
            <person name="La Ragione R."/>
            <person name="Hildebrand F."/>
            <person name="Pallen M.J."/>
        </authorList>
    </citation>
    <scope>NUCLEOTIDE SEQUENCE</scope>
    <source>
        <strain evidence="4">CHK165-2605</strain>
    </source>
</reference>
<evidence type="ECO:0000256" key="2">
    <source>
        <dbReference type="SAM" id="SignalP"/>
    </source>
</evidence>
<feature type="region of interest" description="Disordered" evidence="1">
    <location>
        <begin position="45"/>
        <end position="68"/>
    </location>
</feature>
<dbReference type="Gene3D" id="1.10.150.280">
    <property type="entry name" value="AF1531-like domain"/>
    <property type="match status" value="1"/>
</dbReference>
<gene>
    <name evidence="4" type="ORF">H9756_06595</name>
</gene>
<dbReference type="GO" id="GO:0015628">
    <property type="term" value="P:protein secretion by the type II secretion system"/>
    <property type="evidence" value="ECO:0007669"/>
    <property type="project" value="TreeGrafter"/>
</dbReference>
<proteinExistence type="predicted"/>
<dbReference type="PROSITE" id="PS51257">
    <property type="entry name" value="PROKAR_LIPOPROTEIN"/>
    <property type="match status" value="1"/>
</dbReference>
<name>A0A9D2T354_9FIRM</name>
<reference evidence="4" key="2">
    <citation type="submission" date="2021-04" db="EMBL/GenBank/DDBJ databases">
        <authorList>
            <person name="Gilroy R."/>
        </authorList>
    </citation>
    <scope>NUCLEOTIDE SEQUENCE</scope>
    <source>
        <strain evidence="4">CHK165-2605</strain>
    </source>
</reference>
<dbReference type="InterPro" id="IPR019554">
    <property type="entry name" value="Soluble_ligand-bd"/>
</dbReference>
<dbReference type="SMART" id="SM00278">
    <property type="entry name" value="HhH1"/>
    <property type="match status" value="2"/>
</dbReference>
<dbReference type="SUPFAM" id="SSF47781">
    <property type="entry name" value="RuvA domain 2-like"/>
    <property type="match status" value="1"/>
</dbReference>
<keyword evidence="4" id="KW-0238">DNA-binding</keyword>
<dbReference type="Pfam" id="PF10531">
    <property type="entry name" value="SLBB"/>
    <property type="match status" value="1"/>
</dbReference>
<dbReference type="NCBIfam" id="TIGR00426">
    <property type="entry name" value="competence protein ComEA helix-hairpin-helix repeat region"/>
    <property type="match status" value="1"/>
</dbReference>
<dbReference type="GO" id="GO:0015627">
    <property type="term" value="C:type II protein secretion system complex"/>
    <property type="evidence" value="ECO:0007669"/>
    <property type="project" value="TreeGrafter"/>
</dbReference>
<sequence length="217" mass="23051">MQDNLRQTSTSHIFCKVLIFSALIFLFGCSSGAAEEKGVEEIVLADEDQTEEAAGNTGVSEDEKEAQAEQQETTVFVYVCGAVKSPGVYELEPGARVFDAIHSAGGITEDAAPDAVNQARIIADGEQIYIPTADEAASPDTGVGETTVTNGTENAKVNINTAGKEELMTLTGIGEAKAGDILKYREEHGSFGSIEELMQINGIKEGVFNKIKDDITI</sequence>
<evidence type="ECO:0000313" key="5">
    <source>
        <dbReference type="Proteomes" id="UP000823895"/>
    </source>
</evidence>
<dbReference type="Proteomes" id="UP000823895">
    <property type="component" value="Unassembled WGS sequence"/>
</dbReference>
<feature type="signal peptide" evidence="2">
    <location>
        <begin position="1"/>
        <end position="33"/>
    </location>
</feature>
<comment type="caution">
    <text evidence="4">The sequence shown here is derived from an EMBL/GenBank/DDBJ whole genome shotgun (WGS) entry which is preliminary data.</text>
</comment>
<feature type="domain" description="Helix-hairpin-helix DNA-binding motif class 1" evidence="3">
    <location>
        <begin position="165"/>
        <end position="184"/>
    </location>
</feature>
<organism evidence="4 5">
    <name type="scientific">Candidatus Mediterraneibacter gallistercoris</name>
    <dbReference type="NCBI Taxonomy" id="2838671"/>
    <lineage>
        <taxon>Bacteria</taxon>
        <taxon>Bacillati</taxon>
        <taxon>Bacillota</taxon>
        <taxon>Clostridia</taxon>
        <taxon>Lachnospirales</taxon>
        <taxon>Lachnospiraceae</taxon>
        <taxon>Mediterraneibacter</taxon>
    </lineage>
</organism>
<dbReference type="PANTHER" id="PTHR21180:SF32">
    <property type="entry name" value="ENDONUCLEASE_EXONUCLEASE_PHOSPHATASE FAMILY DOMAIN-CONTAINING PROTEIN 1"/>
    <property type="match status" value="1"/>
</dbReference>
<dbReference type="PANTHER" id="PTHR21180">
    <property type="entry name" value="ENDONUCLEASE/EXONUCLEASE/PHOSPHATASE FAMILY DOMAIN-CONTAINING PROTEIN 1"/>
    <property type="match status" value="1"/>
</dbReference>
<dbReference type="GO" id="GO:0003677">
    <property type="term" value="F:DNA binding"/>
    <property type="evidence" value="ECO:0007669"/>
    <property type="project" value="UniProtKB-KW"/>
</dbReference>
<dbReference type="InterPro" id="IPR051675">
    <property type="entry name" value="Endo/Exo/Phosphatase_dom_1"/>
</dbReference>
<dbReference type="Gene3D" id="3.10.20.600">
    <property type="match status" value="1"/>
</dbReference>
<evidence type="ECO:0000313" key="4">
    <source>
        <dbReference type="EMBL" id="HJC43335.1"/>
    </source>
</evidence>
<dbReference type="EMBL" id="DWWI01000144">
    <property type="protein sequence ID" value="HJC43335.1"/>
    <property type="molecule type" value="Genomic_DNA"/>
</dbReference>
<dbReference type="GO" id="GO:0006281">
    <property type="term" value="P:DNA repair"/>
    <property type="evidence" value="ECO:0007669"/>
    <property type="project" value="InterPro"/>
</dbReference>
<accession>A0A9D2T354</accession>
<evidence type="ECO:0000256" key="1">
    <source>
        <dbReference type="SAM" id="MobiDB-lite"/>
    </source>
</evidence>
<protein>
    <submittedName>
        <fullName evidence="4">ComEA family DNA-binding protein</fullName>
    </submittedName>
</protein>
<feature type="chain" id="PRO_5038985394" evidence="2">
    <location>
        <begin position="34"/>
        <end position="217"/>
    </location>
</feature>
<dbReference type="AlphaFoldDB" id="A0A9D2T354"/>
<evidence type="ECO:0000259" key="3">
    <source>
        <dbReference type="SMART" id="SM00278"/>
    </source>
</evidence>
<dbReference type="InterPro" id="IPR004509">
    <property type="entry name" value="Competence_ComEA_HhH"/>
</dbReference>